<dbReference type="InterPro" id="IPR009833">
    <property type="entry name" value="DUF1398"/>
</dbReference>
<dbReference type="Pfam" id="PF07166">
    <property type="entry name" value="DUF1398"/>
    <property type="match status" value="1"/>
</dbReference>
<evidence type="ECO:0000313" key="1">
    <source>
        <dbReference type="EMBL" id="UGS41859.1"/>
    </source>
</evidence>
<organism evidence="1 2">
    <name type="scientific">Pseudocitrobacter corydidari</name>
    <dbReference type="NCBI Taxonomy" id="2891570"/>
    <lineage>
        <taxon>Bacteria</taxon>
        <taxon>Pseudomonadati</taxon>
        <taxon>Pseudomonadota</taxon>
        <taxon>Gammaproteobacteria</taxon>
        <taxon>Enterobacterales</taxon>
        <taxon>Enterobacteriaceae</taxon>
        <taxon>Pseudocitrobacter</taxon>
    </lineage>
</organism>
<dbReference type="EMBL" id="CP087880">
    <property type="protein sequence ID" value="UGS41859.1"/>
    <property type="molecule type" value="Genomic_DNA"/>
</dbReference>
<proteinExistence type="predicted"/>
<dbReference type="SUPFAM" id="SSF160419">
    <property type="entry name" value="YdfO-like"/>
    <property type="match status" value="1"/>
</dbReference>
<gene>
    <name evidence="1" type="primary">ydfO_2</name>
    <name evidence="1" type="ORF">G163CM_25760</name>
</gene>
<name>A0ABY3S5I7_9ENTR</name>
<dbReference type="InterPro" id="IPR036696">
    <property type="entry name" value="YdfO-like_sf"/>
</dbReference>
<accession>A0ABY3S5I7</accession>
<dbReference type="Proteomes" id="UP001199659">
    <property type="component" value="Chromosome"/>
</dbReference>
<dbReference type="RefSeq" id="WP_231825238.1">
    <property type="nucleotide sequence ID" value="NZ_CP087880.1"/>
</dbReference>
<keyword evidence="2" id="KW-1185">Reference proteome</keyword>
<protein>
    <recommendedName>
        <fullName evidence="3">Phage envelope protein</fullName>
    </recommendedName>
</protein>
<reference evidence="1 2" key="1">
    <citation type="journal article" date="2022" name="Int. J. Syst. Evol. Microbiol.">
        <title>Pseudocitrobacter corydidari sp. nov., isolated from the Asian emerald cockroach Corydidarum magnifica.</title>
        <authorList>
            <person name="Guzman J."/>
            <person name="Poehlein A."/>
            <person name="Glaeser S.P."/>
            <person name="Schwengers O."/>
            <person name="Blom J."/>
            <person name="Hollensteiner J."/>
            <person name="Kampfer P."/>
            <person name="Vilcinskas A."/>
        </authorList>
    </citation>
    <scope>NUCLEOTIDE SEQUENCE [LARGE SCALE GENOMIC DNA]</scope>
    <source>
        <strain evidence="1">G163CM</strain>
    </source>
</reference>
<evidence type="ECO:0000313" key="2">
    <source>
        <dbReference type="Proteomes" id="UP001199659"/>
    </source>
</evidence>
<evidence type="ECO:0008006" key="3">
    <source>
        <dbReference type="Google" id="ProtNLM"/>
    </source>
</evidence>
<dbReference type="Gene3D" id="3.30.1810.10">
    <property type="entry name" value="YdfO-like"/>
    <property type="match status" value="1"/>
</dbReference>
<sequence>MEFRVMLKSYFEQVRCKSDFLTFLTELQRNNVSYYIYFVATGNVKVITTSDNYVSVEGRQGIIKISANASKFLTRVAAKRHFAGRTSYEQYCLELANAGVFKWIVDLNENMRFYWSKDNRLLYCENVLPVPKATLQTELEK</sequence>